<evidence type="ECO:0000256" key="1">
    <source>
        <dbReference type="SAM" id="SignalP"/>
    </source>
</evidence>
<evidence type="ECO:0000313" key="3">
    <source>
        <dbReference type="Proteomes" id="UP000630923"/>
    </source>
</evidence>
<dbReference type="Gene3D" id="2.40.70.10">
    <property type="entry name" value="Acid Proteases"/>
    <property type="match status" value="2"/>
</dbReference>
<dbReference type="Pfam" id="PF13975">
    <property type="entry name" value="gag-asp_proteas"/>
    <property type="match status" value="1"/>
</dbReference>
<gene>
    <name evidence="2" type="ORF">GCM10017044_12110</name>
</gene>
<keyword evidence="1" id="KW-0732">Signal</keyword>
<dbReference type="Pfam" id="PF13650">
    <property type="entry name" value="Asp_protease_2"/>
    <property type="match status" value="1"/>
</dbReference>
<dbReference type="InterPro" id="IPR001969">
    <property type="entry name" value="Aspartic_peptidase_AS"/>
</dbReference>
<reference evidence="2" key="2">
    <citation type="submission" date="2020-09" db="EMBL/GenBank/DDBJ databases">
        <authorList>
            <person name="Sun Q."/>
            <person name="Kim S."/>
        </authorList>
    </citation>
    <scope>NUCLEOTIDE SEQUENCE</scope>
    <source>
        <strain evidence="2">KCTC 42590</strain>
    </source>
</reference>
<evidence type="ECO:0008006" key="4">
    <source>
        <dbReference type="Google" id="ProtNLM"/>
    </source>
</evidence>
<dbReference type="InterPro" id="IPR021109">
    <property type="entry name" value="Peptidase_aspartic_dom_sf"/>
</dbReference>
<dbReference type="GO" id="GO:0004190">
    <property type="term" value="F:aspartic-type endopeptidase activity"/>
    <property type="evidence" value="ECO:0007669"/>
    <property type="project" value="InterPro"/>
</dbReference>
<dbReference type="PROSITE" id="PS00141">
    <property type="entry name" value="ASP_PROTEASE"/>
    <property type="match status" value="2"/>
</dbReference>
<proteinExistence type="predicted"/>
<dbReference type="Proteomes" id="UP000630923">
    <property type="component" value="Unassembled WGS sequence"/>
</dbReference>
<evidence type="ECO:0000313" key="2">
    <source>
        <dbReference type="EMBL" id="GHF19136.1"/>
    </source>
</evidence>
<name>A0A919APP6_9PROT</name>
<keyword evidence="3" id="KW-1185">Reference proteome</keyword>
<accession>A0A919APP6</accession>
<feature type="chain" id="PRO_5037594415" description="Peptidase A2 domain-containing protein" evidence="1">
    <location>
        <begin position="26"/>
        <end position="304"/>
    </location>
</feature>
<dbReference type="SUPFAM" id="SSF50630">
    <property type="entry name" value="Acid proteases"/>
    <property type="match status" value="2"/>
</dbReference>
<sequence>MRPFAVLLYVIVSVQLLTGSQYAAATDDAGSAPFIPSRETVQSEGRPVTLVRIGQGGVGYPFIVDTGASRTVLYRSLATELGLEALPMQSRAVITATGTQEMSLYKVGVVQIFGYDFDLRDTVAMPDPKRNGVFGLVGVDVLRGRVLLLEKGQPVTLAPDLSALSGDGWQSVQGRPVGYGSIAVDVQIDGETIPAILDTGASVTVLNPAAALLLEKHDSTVTGADTPRVEASGRGITATTVPVGSIKLGDVTFRPGQIMAAPLPVFRAFGAGRAAAVIIGMDILGQYDTALDFRGWSLWIRPAS</sequence>
<dbReference type="InterPro" id="IPR034122">
    <property type="entry name" value="Retropepsin-like_bacterial"/>
</dbReference>
<protein>
    <recommendedName>
        <fullName evidence="4">Peptidase A2 domain-containing protein</fullName>
    </recommendedName>
</protein>
<comment type="caution">
    <text evidence="2">The sequence shown here is derived from an EMBL/GenBank/DDBJ whole genome shotgun (WGS) entry which is preliminary data.</text>
</comment>
<dbReference type="GO" id="GO:0006508">
    <property type="term" value="P:proteolysis"/>
    <property type="evidence" value="ECO:0007669"/>
    <property type="project" value="InterPro"/>
</dbReference>
<dbReference type="EMBL" id="BNCI01000001">
    <property type="protein sequence ID" value="GHF19136.1"/>
    <property type="molecule type" value="Genomic_DNA"/>
</dbReference>
<dbReference type="AlphaFoldDB" id="A0A919APP6"/>
<feature type="signal peptide" evidence="1">
    <location>
        <begin position="1"/>
        <end position="25"/>
    </location>
</feature>
<dbReference type="CDD" id="cd05483">
    <property type="entry name" value="retropepsin_like_bacteria"/>
    <property type="match status" value="2"/>
</dbReference>
<reference evidence="2" key="1">
    <citation type="journal article" date="2014" name="Int. J. Syst. Evol. Microbiol.">
        <title>Complete genome sequence of Corynebacterium casei LMG S-19264T (=DSM 44701T), isolated from a smear-ripened cheese.</title>
        <authorList>
            <consortium name="US DOE Joint Genome Institute (JGI-PGF)"/>
            <person name="Walter F."/>
            <person name="Albersmeier A."/>
            <person name="Kalinowski J."/>
            <person name="Ruckert C."/>
        </authorList>
    </citation>
    <scope>NUCLEOTIDE SEQUENCE</scope>
    <source>
        <strain evidence="2">KCTC 42590</strain>
    </source>
</reference>
<organism evidence="2 3">
    <name type="scientific">Kordiimonas sediminis</name>
    <dbReference type="NCBI Taxonomy" id="1735581"/>
    <lineage>
        <taxon>Bacteria</taxon>
        <taxon>Pseudomonadati</taxon>
        <taxon>Pseudomonadota</taxon>
        <taxon>Alphaproteobacteria</taxon>
        <taxon>Kordiimonadales</taxon>
        <taxon>Kordiimonadaceae</taxon>
        <taxon>Kordiimonas</taxon>
    </lineage>
</organism>